<sequence length="287" mass="30624">MASSVAFTGTTRPFSWMVVSPMKYLVVLSFLPYGAVLTGLTSSGGASPKTTTPAAEAGGRQSANLREKPKVSASCVGSAKRARLRDTMPVAPSASPWVKNVWPQVNKNAGAVASGPGAGRKVVGSDSTSVMMLPAVLTLVAVFLGNSLQVSLRQPADGASRQVMAQPAFFRRRQDLAPHRTPAYDEDTYPASQSTQSMVPARSSTAFTGTCGVRCRNIVTYCCVASSLLTGSTTEPGPPPAAARHGETETNRRRRAPEATARGGKRAMLRRVRKRRTRWGWRCELVK</sequence>
<dbReference type="EnsemblPlants" id="OMERI05G13820.1">
    <property type="protein sequence ID" value="OMERI05G13820.1"/>
    <property type="gene ID" value="OMERI05G13820"/>
</dbReference>
<dbReference type="Proteomes" id="UP000008021">
    <property type="component" value="Chromosome 5"/>
</dbReference>
<keyword evidence="2" id="KW-0472">Membrane</keyword>
<feature type="compositionally biased region" description="Polar residues" evidence="1">
    <location>
        <begin position="42"/>
        <end position="53"/>
    </location>
</feature>
<evidence type="ECO:0000313" key="3">
    <source>
        <dbReference type="EnsemblPlants" id="OMERI05G13820.1"/>
    </source>
</evidence>
<feature type="region of interest" description="Disordered" evidence="1">
    <location>
        <begin position="42"/>
        <end position="69"/>
    </location>
</feature>
<organism evidence="3">
    <name type="scientific">Oryza meridionalis</name>
    <dbReference type="NCBI Taxonomy" id="40149"/>
    <lineage>
        <taxon>Eukaryota</taxon>
        <taxon>Viridiplantae</taxon>
        <taxon>Streptophyta</taxon>
        <taxon>Embryophyta</taxon>
        <taxon>Tracheophyta</taxon>
        <taxon>Spermatophyta</taxon>
        <taxon>Magnoliopsida</taxon>
        <taxon>Liliopsida</taxon>
        <taxon>Poales</taxon>
        <taxon>Poaceae</taxon>
        <taxon>BOP clade</taxon>
        <taxon>Oryzoideae</taxon>
        <taxon>Oryzeae</taxon>
        <taxon>Oryzinae</taxon>
        <taxon>Oryza</taxon>
    </lineage>
</organism>
<dbReference type="AlphaFoldDB" id="A0A0E0DR79"/>
<dbReference type="Gramene" id="OMERI05G13820.1">
    <property type="protein sequence ID" value="OMERI05G13820.1"/>
    <property type="gene ID" value="OMERI05G13820"/>
</dbReference>
<feature type="transmembrane region" description="Helical" evidence="2">
    <location>
        <begin position="130"/>
        <end position="148"/>
    </location>
</feature>
<keyword evidence="4" id="KW-1185">Reference proteome</keyword>
<protein>
    <submittedName>
        <fullName evidence="3">Uncharacterized protein</fullName>
    </submittedName>
</protein>
<evidence type="ECO:0000256" key="1">
    <source>
        <dbReference type="SAM" id="MobiDB-lite"/>
    </source>
</evidence>
<reference evidence="3" key="2">
    <citation type="submission" date="2018-05" db="EMBL/GenBank/DDBJ databases">
        <title>OmerRS3 (Oryza meridionalis Reference Sequence Version 3).</title>
        <authorList>
            <person name="Zhang J."/>
            <person name="Kudrna D."/>
            <person name="Lee S."/>
            <person name="Talag J."/>
            <person name="Welchert J."/>
            <person name="Wing R.A."/>
        </authorList>
    </citation>
    <scope>NUCLEOTIDE SEQUENCE [LARGE SCALE GENOMIC DNA]</scope>
    <source>
        <strain evidence="3">cv. OR44</strain>
    </source>
</reference>
<name>A0A0E0DR79_9ORYZ</name>
<proteinExistence type="predicted"/>
<dbReference type="HOGENOM" id="CLU_971073_0_0_1"/>
<feature type="region of interest" description="Disordered" evidence="1">
    <location>
        <begin position="231"/>
        <end position="266"/>
    </location>
</feature>
<accession>A0A0E0DR79</accession>
<evidence type="ECO:0000256" key="2">
    <source>
        <dbReference type="SAM" id="Phobius"/>
    </source>
</evidence>
<feature type="transmembrane region" description="Helical" evidence="2">
    <location>
        <begin position="22"/>
        <end position="40"/>
    </location>
</feature>
<keyword evidence="2" id="KW-1133">Transmembrane helix</keyword>
<reference evidence="3" key="1">
    <citation type="submission" date="2015-04" db="UniProtKB">
        <authorList>
            <consortium name="EnsemblPlants"/>
        </authorList>
    </citation>
    <scope>IDENTIFICATION</scope>
</reference>
<keyword evidence="2" id="KW-0812">Transmembrane</keyword>
<evidence type="ECO:0000313" key="4">
    <source>
        <dbReference type="Proteomes" id="UP000008021"/>
    </source>
</evidence>